<dbReference type="InterPro" id="IPR022551">
    <property type="entry name" value="BrxC"/>
</dbReference>
<gene>
    <name evidence="1" type="primary">ytxJ</name>
    <name evidence="1" type="ORF">GQN54_07135</name>
</gene>
<dbReference type="Gene3D" id="3.40.30.10">
    <property type="entry name" value="Glutaredoxin"/>
    <property type="match status" value="1"/>
</dbReference>
<comment type="caution">
    <text evidence="1">The sequence shown here is derived from an EMBL/GenBank/DDBJ whole genome shotgun (WGS) entry which is preliminary data.</text>
</comment>
<proteinExistence type="predicted"/>
<sequence length="113" mass="12773">MDWTVIDSPEAITSIKNDTSGNLFLIFKHSTRCSISSMAKSRLERNWLSEIPISQIFYLDLIQHRSISNQIAEEFSVVHESPQIIVVKNGEAVYTASHNSISPQTILNELVLK</sequence>
<protein>
    <submittedName>
        <fullName evidence="1">Bacillithiol system redox-active protein YtxJ</fullName>
    </submittedName>
</protein>
<keyword evidence="2" id="KW-1185">Reference proteome</keyword>
<dbReference type="RefSeq" id="WP_160632846.1">
    <property type="nucleotide sequence ID" value="NZ_WWNE01000006.1"/>
</dbReference>
<reference evidence="1 2" key="1">
    <citation type="submission" date="2019-12" db="EMBL/GenBank/DDBJ databases">
        <authorList>
            <person name="Zhao J."/>
        </authorList>
    </citation>
    <scope>NUCLEOTIDE SEQUENCE [LARGE SCALE GENOMIC DNA]</scope>
    <source>
        <strain evidence="1 2">S-15</strain>
    </source>
</reference>
<name>A0A6N9NGV7_9FLAO</name>
<organism evidence="1 2">
    <name type="scientific">Acidiluteibacter ferrifornacis</name>
    <dbReference type="NCBI Taxonomy" id="2692424"/>
    <lineage>
        <taxon>Bacteria</taxon>
        <taxon>Pseudomonadati</taxon>
        <taxon>Bacteroidota</taxon>
        <taxon>Flavobacteriia</taxon>
        <taxon>Flavobacteriales</taxon>
        <taxon>Cryomorphaceae</taxon>
        <taxon>Acidiluteibacter</taxon>
    </lineage>
</organism>
<evidence type="ECO:0000313" key="1">
    <source>
        <dbReference type="EMBL" id="NBG65888.1"/>
    </source>
</evidence>
<dbReference type="EMBL" id="WWNE01000006">
    <property type="protein sequence ID" value="NBG65888.1"/>
    <property type="molecule type" value="Genomic_DNA"/>
</dbReference>
<dbReference type="Proteomes" id="UP000470771">
    <property type="component" value="Unassembled WGS sequence"/>
</dbReference>
<evidence type="ECO:0000313" key="2">
    <source>
        <dbReference type="Proteomes" id="UP000470771"/>
    </source>
</evidence>
<dbReference type="Pfam" id="PF11009">
    <property type="entry name" value="BrxC"/>
    <property type="match status" value="1"/>
</dbReference>
<dbReference type="AlphaFoldDB" id="A0A6N9NGV7"/>
<dbReference type="NCBIfam" id="TIGR04019">
    <property type="entry name" value="B_thiol_YtxJ"/>
    <property type="match status" value="1"/>
</dbReference>
<accession>A0A6N9NGV7</accession>